<dbReference type="GO" id="GO:0005737">
    <property type="term" value="C:cytoplasm"/>
    <property type="evidence" value="ECO:0007669"/>
    <property type="project" value="TreeGrafter"/>
</dbReference>
<dbReference type="PANTHER" id="PTHR23509:SF10">
    <property type="entry name" value="LD21067P"/>
    <property type="match status" value="1"/>
</dbReference>
<dbReference type="EMBL" id="GGEC01051056">
    <property type="protein sequence ID" value="MBX31540.1"/>
    <property type="molecule type" value="Transcribed_RNA"/>
</dbReference>
<dbReference type="InterPro" id="IPR058055">
    <property type="entry name" value="PA-PLA1"/>
</dbReference>
<evidence type="ECO:0000313" key="1">
    <source>
        <dbReference type="EMBL" id="MBX31540.1"/>
    </source>
</evidence>
<protein>
    <submittedName>
        <fullName evidence="1">Phospholipase SGR2-like isoform X5</fullName>
    </submittedName>
</protein>
<dbReference type="GO" id="GO:0004620">
    <property type="term" value="F:phospholipase activity"/>
    <property type="evidence" value="ECO:0007669"/>
    <property type="project" value="TreeGrafter"/>
</dbReference>
<organism evidence="1">
    <name type="scientific">Rhizophora mucronata</name>
    <name type="common">Asiatic mangrove</name>
    <dbReference type="NCBI Taxonomy" id="61149"/>
    <lineage>
        <taxon>Eukaryota</taxon>
        <taxon>Viridiplantae</taxon>
        <taxon>Streptophyta</taxon>
        <taxon>Embryophyta</taxon>
        <taxon>Tracheophyta</taxon>
        <taxon>Spermatophyta</taxon>
        <taxon>Magnoliopsida</taxon>
        <taxon>eudicotyledons</taxon>
        <taxon>Gunneridae</taxon>
        <taxon>Pentapetalae</taxon>
        <taxon>rosids</taxon>
        <taxon>fabids</taxon>
        <taxon>Malpighiales</taxon>
        <taxon>Rhizophoraceae</taxon>
        <taxon>Rhizophora</taxon>
    </lineage>
</organism>
<accession>A0A2P2MMW3</accession>
<sequence length="257" mass="29325">MQVDLVKRHCFPVYWSGENRRALRGHWFARKGGLDWLPLREDVAEQLETAYRSQVWHRRTFQQSGLFAARIDLQGSTLGLHALFTGEDDTWEAWLNVDAHSFSNVIGLGGIGIKLRRGYSASHSAKPSQDELHQQKEEQMDDYCSQVPVQHVVFMVHGIGQRLENSNLVDDVGDFRQITSSLAERHLTSHQRATQRVLFIPCQWRKGLKLSGETAVEKITLDGVRALRVMLSATAHDVLYYMSPIYCQNIIDSVLHT</sequence>
<name>A0A2P2MMW3_RHIMU</name>
<reference evidence="1" key="1">
    <citation type="submission" date="2018-02" db="EMBL/GenBank/DDBJ databases">
        <title>Rhizophora mucronata_Transcriptome.</title>
        <authorList>
            <person name="Meera S.P."/>
            <person name="Sreeshan A."/>
            <person name="Augustine A."/>
        </authorList>
    </citation>
    <scope>NUCLEOTIDE SEQUENCE</scope>
    <source>
        <tissue evidence="1">Leaf</tissue>
    </source>
</reference>
<dbReference type="PANTHER" id="PTHR23509">
    <property type="entry name" value="PA-PL1 PHOSPHOLIPASE FAMILY"/>
    <property type="match status" value="1"/>
</dbReference>
<proteinExistence type="predicted"/>
<dbReference type="AlphaFoldDB" id="A0A2P2MMW3"/>